<organism evidence="1 2">
    <name type="scientific">Ditylenchus dipsaci</name>
    <dbReference type="NCBI Taxonomy" id="166011"/>
    <lineage>
        <taxon>Eukaryota</taxon>
        <taxon>Metazoa</taxon>
        <taxon>Ecdysozoa</taxon>
        <taxon>Nematoda</taxon>
        <taxon>Chromadorea</taxon>
        <taxon>Rhabditida</taxon>
        <taxon>Tylenchina</taxon>
        <taxon>Tylenchomorpha</taxon>
        <taxon>Sphaerularioidea</taxon>
        <taxon>Anguinidae</taxon>
        <taxon>Anguininae</taxon>
        <taxon>Ditylenchus</taxon>
    </lineage>
</organism>
<name>A0A915EU64_9BILA</name>
<sequence length="349" mass="38018">MEGLDPDWKAGVVTAENKDGQVYLSFSDKIPDYLKDPNDWVVLFTDDQNKPLDTWSREESGGRPLTTLQLAKTLEPGGTYYMAVETLMMVLEVLCFHLWCQVKSSVVSGVKSKYDRHRMSSNLLGEPSHRMREEAEVEATGRSENHRIEWTFVAERKADSDGQVDGFYTCPASLPLIEANNAEKSAGVSCAASSDDELVTALEISDAKLSPKPNSNVQNTPVVVSVVELNSDTAEKYKESMTVPLVNDDVVGELVDPKKSKYAFPDTPSLIGITNSKIEQSTIKVSSPNHKIYRASSPPFGLSPINSGTKSACSSPGQTKADAVTPKGAEDVLVKTSVREPLVICNGLK</sequence>
<protein>
    <submittedName>
        <fullName evidence="2">Uncharacterized protein</fullName>
    </submittedName>
</protein>
<dbReference type="AlphaFoldDB" id="A0A915EU64"/>
<dbReference type="Proteomes" id="UP000887574">
    <property type="component" value="Unplaced"/>
</dbReference>
<evidence type="ECO:0000313" key="1">
    <source>
        <dbReference type="Proteomes" id="UP000887574"/>
    </source>
</evidence>
<dbReference type="WBParaSite" id="jg9016">
    <property type="protein sequence ID" value="jg9016"/>
    <property type="gene ID" value="jg9016"/>
</dbReference>
<keyword evidence="1" id="KW-1185">Reference proteome</keyword>
<accession>A0A915EU64</accession>
<evidence type="ECO:0000313" key="2">
    <source>
        <dbReference type="WBParaSite" id="jg9016"/>
    </source>
</evidence>
<reference evidence="2" key="1">
    <citation type="submission" date="2022-11" db="UniProtKB">
        <authorList>
            <consortium name="WormBaseParasite"/>
        </authorList>
    </citation>
    <scope>IDENTIFICATION</scope>
</reference>
<proteinExistence type="predicted"/>